<reference evidence="2 3" key="1">
    <citation type="journal article" date="2013" name="BMC Genomics">
        <title>Reconstruction of the lipid metabolism for the microalga Monoraphidium neglectum from its genome sequence reveals characteristics suitable for biofuel production.</title>
        <authorList>
            <person name="Bogen C."/>
            <person name="Al-Dilaimi A."/>
            <person name="Albersmeier A."/>
            <person name="Wichmann J."/>
            <person name="Grundmann M."/>
            <person name="Rupp O."/>
            <person name="Lauersen K.J."/>
            <person name="Blifernez-Klassen O."/>
            <person name="Kalinowski J."/>
            <person name="Goesmann A."/>
            <person name="Mussgnug J.H."/>
            <person name="Kruse O."/>
        </authorList>
    </citation>
    <scope>NUCLEOTIDE SEQUENCE [LARGE SCALE GENOMIC DNA]</scope>
    <source>
        <strain evidence="2 3">SAG 48.87</strain>
    </source>
</reference>
<protein>
    <submittedName>
        <fullName evidence="2">Uncharacterized protein</fullName>
    </submittedName>
</protein>
<dbReference type="KEGG" id="mng:MNEG_5975"/>
<accession>A0A0D2MN41</accession>
<sequence>MRKNTKKRTLAIPTRQTPISGGTATPQPWQQPSSLTHPHQTEDEVSSGISGGGGNLGVQGRSPLAPIAVTEVNWPPHCSGADLLLPSEGTDPATIAEARALLAAARGASAPHTLFIEFVEQNLGSPEAVPFVRHLLHHWRCAAPLDCADAGGGPNEAGNEGACWPYEMPAEPEAASWALEMAAVFSGLL</sequence>
<dbReference type="GeneID" id="25738851"/>
<proteinExistence type="predicted"/>
<evidence type="ECO:0000313" key="3">
    <source>
        <dbReference type="Proteomes" id="UP000054498"/>
    </source>
</evidence>
<dbReference type="RefSeq" id="XP_013901006.1">
    <property type="nucleotide sequence ID" value="XM_014045552.1"/>
</dbReference>
<organism evidence="2 3">
    <name type="scientific">Monoraphidium neglectum</name>
    <dbReference type="NCBI Taxonomy" id="145388"/>
    <lineage>
        <taxon>Eukaryota</taxon>
        <taxon>Viridiplantae</taxon>
        <taxon>Chlorophyta</taxon>
        <taxon>core chlorophytes</taxon>
        <taxon>Chlorophyceae</taxon>
        <taxon>CS clade</taxon>
        <taxon>Sphaeropleales</taxon>
        <taxon>Selenastraceae</taxon>
        <taxon>Monoraphidium</taxon>
    </lineage>
</organism>
<feature type="compositionally biased region" description="Polar residues" evidence="1">
    <location>
        <begin position="14"/>
        <end position="38"/>
    </location>
</feature>
<dbReference type="Proteomes" id="UP000054498">
    <property type="component" value="Unassembled WGS sequence"/>
</dbReference>
<evidence type="ECO:0000313" key="2">
    <source>
        <dbReference type="EMBL" id="KIZ01987.1"/>
    </source>
</evidence>
<dbReference type="EMBL" id="KK101150">
    <property type="protein sequence ID" value="KIZ01987.1"/>
    <property type="molecule type" value="Genomic_DNA"/>
</dbReference>
<name>A0A0D2MN41_9CHLO</name>
<feature type="region of interest" description="Disordered" evidence="1">
    <location>
        <begin position="1"/>
        <end position="59"/>
    </location>
</feature>
<evidence type="ECO:0000256" key="1">
    <source>
        <dbReference type="SAM" id="MobiDB-lite"/>
    </source>
</evidence>
<dbReference type="AlphaFoldDB" id="A0A0D2MN41"/>
<keyword evidence="3" id="KW-1185">Reference proteome</keyword>
<gene>
    <name evidence="2" type="ORF">MNEG_5975</name>
</gene>